<comment type="caution">
    <text evidence="1">The sequence shown here is derived from an EMBL/GenBank/DDBJ whole genome shotgun (WGS) entry which is preliminary data.</text>
</comment>
<accession>A0A426QJF1</accession>
<sequence length="245" mass="28357">MPRYRHFKSYAALLQELAAPQECFSPLGIDPSTLSDTPLPALFRANRPGRLQLFYQVDGPNAHVYVLDEKGSLFHQVVAFHDALTLLTQFQRFLNKIQERMNFLVQEAGKGEFNVAAIDYYQIHHRHGAEPRLEPQNISPFKQSRSYFGVQVIGDMMDNNRSVFTMYCNEQEFSTLEYGERLFEEVARYILSKRASGQTYPIYITDIDLARNLLGVDTAQELQTIHFLNYKKRIEQRLNDALAKL</sequence>
<organism evidence="1 2">
    <name type="scientific">Thiohalobacter thiocyanaticus</name>
    <dbReference type="NCBI Taxonomy" id="585455"/>
    <lineage>
        <taxon>Bacteria</taxon>
        <taxon>Pseudomonadati</taxon>
        <taxon>Pseudomonadota</taxon>
        <taxon>Gammaproteobacteria</taxon>
        <taxon>Thiohalobacterales</taxon>
        <taxon>Thiohalobacteraceae</taxon>
        <taxon>Thiohalobacter</taxon>
    </lineage>
</organism>
<protein>
    <submittedName>
        <fullName evidence="1">Uncharacterized protein</fullName>
    </submittedName>
</protein>
<keyword evidence="2" id="KW-1185">Reference proteome</keyword>
<gene>
    <name evidence="1" type="ORF">D6C00_07910</name>
</gene>
<dbReference type="Proteomes" id="UP000287798">
    <property type="component" value="Unassembled WGS sequence"/>
</dbReference>
<name>A0A426QJF1_9GAMM</name>
<dbReference type="AlphaFoldDB" id="A0A426QJF1"/>
<evidence type="ECO:0000313" key="2">
    <source>
        <dbReference type="Proteomes" id="UP000287798"/>
    </source>
</evidence>
<dbReference type="OrthoDB" id="5571448at2"/>
<evidence type="ECO:0000313" key="1">
    <source>
        <dbReference type="EMBL" id="RRQ21878.1"/>
    </source>
</evidence>
<dbReference type="EMBL" id="QZMU01000001">
    <property type="protein sequence ID" value="RRQ21878.1"/>
    <property type="molecule type" value="Genomic_DNA"/>
</dbReference>
<dbReference type="RefSeq" id="WP_125181218.1">
    <property type="nucleotide sequence ID" value="NZ_QZMU01000001.1"/>
</dbReference>
<reference evidence="1 2" key="1">
    <citation type="journal article" date="2010" name="Int. J. Syst. Evol. Microbiol.">
        <title>Thiohalobacter thiocyanaticus gen. nov., sp. nov., a moderately halophilic, sulfur-oxidizing gammaproteobacterium from hypersaline lakes, that utilizes thiocyanate.</title>
        <authorList>
            <person name="Sorokin D.Y."/>
            <person name="Kovaleva O.L."/>
            <person name="Tourova T.P."/>
            <person name="Muyzer G."/>
        </authorList>
    </citation>
    <scope>NUCLEOTIDE SEQUENCE [LARGE SCALE GENOMIC DNA]</scope>
    <source>
        <strain evidence="1 2">Hrh1</strain>
    </source>
</reference>
<proteinExistence type="predicted"/>